<dbReference type="eggNOG" id="COG3525">
    <property type="taxonomic scope" value="Bacteria"/>
</dbReference>
<evidence type="ECO:0000313" key="2">
    <source>
        <dbReference type="EMBL" id="EFW03645.1"/>
    </source>
</evidence>
<dbReference type="RefSeq" id="WP_008790174.1">
    <property type="nucleotide sequence ID" value="NZ_AKCB01000001.1"/>
</dbReference>
<evidence type="ECO:0000313" key="3">
    <source>
        <dbReference type="Proteomes" id="UP000003157"/>
    </source>
</evidence>
<dbReference type="HOGENOM" id="CLU_711175_0_0_9"/>
<dbReference type="Pfam" id="PF14262">
    <property type="entry name" value="Cthe_2159"/>
    <property type="match status" value="1"/>
</dbReference>
<protein>
    <submittedName>
        <fullName evidence="2">Uncharacterized protein</fullName>
    </submittedName>
</protein>
<dbReference type="InterPro" id="IPR025584">
    <property type="entry name" value="Cthe_2159"/>
</dbReference>
<keyword evidence="1" id="KW-0472">Membrane</keyword>
<accession>E7GE98</accession>
<gene>
    <name evidence="2" type="ORF">HMPREF9488_03091</name>
</gene>
<dbReference type="STRING" id="100884.GCA_000269565_02455"/>
<keyword evidence="3" id="KW-1185">Reference proteome</keyword>
<keyword evidence="1" id="KW-1133">Transmembrane helix</keyword>
<sequence>MKANRTAVSANNILVVQKTHLTANSELAGLVGNEEIRIEESQLSLTTQGMPKKSTGLSSANGNISITETSQVDINAQWNGIYTTSSAIIENSQVNIQTEGYIGLLAKKDITISTSDVHASTQSQFPAIAVLYIKQPSDNQVIPRITMDQYSQEKMNSKIAVTQWFDSNGIMQSYTAFIALNDNQLLPDLSNAINQVIIQIKSADYTFVDQEISQIPDDLSLYTNESVKAVIDAKNAIIRNKKITEQSIVDSYASAIHKAVTQLIFKPADYTNVDRALAKIPNNLSIYTKESVLNLERAKKSIVRDKKINEQQLVDSYAIHIEIAIQQLKRKDIVIDVEESQHESSKPDQTHSKVDTQDNSHIMMFLTLGMMALSVGSYCIYQKVKKND</sequence>
<dbReference type="OrthoDB" id="1098018at2"/>
<organism evidence="2 3">
    <name type="scientific">Coprobacillus cateniformis</name>
    <dbReference type="NCBI Taxonomy" id="100884"/>
    <lineage>
        <taxon>Bacteria</taxon>
        <taxon>Bacillati</taxon>
        <taxon>Bacillota</taxon>
        <taxon>Erysipelotrichia</taxon>
        <taxon>Erysipelotrichales</taxon>
        <taxon>Coprobacillaceae</taxon>
        <taxon>Coprobacillus</taxon>
    </lineage>
</organism>
<dbReference type="AlphaFoldDB" id="E7GE98"/>
<keyword evidence="1" id="KW-0812">Transmembrane</keyword>
<comment type="caution">
    <text evidence="2">The sequence shown here is derived from an EMBL/GenBank/DDBJ whole genome shotgun (WGS) entry which is preliminary data.</text>
</comment>
<evidence type="ECO:0000256" key="1">
    <source>
        <dbReference type="SAM" id="Phobius"/>
    </source>
</evidence>
<dbReference type="Proteomes" id="UP000003157">
    <property type="component" value="Unassembled WGS sequence"/>
</dbReference>
<dbReference type="EMBL" id="ADKX01000045">
    <property type="protein sequence ID" value="EFW03645.1"/>
    <property type="molecule type" value="Genomic_DNA"/>
</dbReference>
<proteinExistence type="predicted"/>
<reference evidence="2 3" key="1">
    <citation type="submission" date="2010-12" db="EMBL/GenBank/DDBJ databases">
        <title>The Genome Sequence of Coprobacillus sp. strain 29_1.</title>
        <authorList>
            <consortium name="The Broad Institute Genome Sequencing Platform"/>
            <person name="Earl A."/>
            <person name="Ward D."/>
            <person name="Feldgarden M."/>
            <person name="Gevers D."/>
            <person name="Daigneault M."/>
            <person name="Sibley C.D."/>
            <person name="White A."/>
            <person name="Strauss J."/>
            <person name="Allen-Vercoe E."/>
            <person name="Young S.K."/>
            <person name="Zeng Q."/>
            <person name="Gargeya S."/>
            <person name="Fitzgerald M."/>
            <person name="Haas B."/>
            <person name="Abouelleil A."/>
            <person name="Alvarado L."/>
            <person name="Arachchi H.M."/>
            <person name="Berlin A."/>
            <person name="Brown A."/>
            <person name="Chapman S.B."/>
            <person name="Chen Z."/>
            <person name="Dunbar C."/>
            <person name="Freedman E."/>
            <person name="Gearin G."/>
            <person name="Gellesch M."/>
            <person name="Goldberg J."/>
            <person name="Griggs A."/>
            <person name="Gujja S."/>
            <person name="Heilman E."/>
            <person name="Heiman D."/>
            <person name="Howarth C."/>
            <person name="Larson L."/>
            <person name="Lui A."/>
            <person name="MacDonald P.J.P."/>
            <person name="Mehta T."/>
            <person name="Montmayeur A."/>
            <person name="Murphy C."/>
            <person name="Neiman D."/>
            <person name="Pearson M."/>
            <person name="Priest M."/>
            <person name="Roberts A."/>
            <person name="Saif S."/>
            <person name="Shea T."/>
            <person name="Shenoy N."/>
            <person name="Sisk P."/>
            <person name="Stolte C."/>
            <person name="Sykes S."/>
            <person name="White J."/>
            <person name="Yandava C."/>
            <person name="Nusbaum C."/>
            <person name="Birren B."/>
        </authorList>
    </citation>
    <scope>NUCLEOTIDE SEQUENCE [LARGE SCALE GENOMIC DNA]</scope>
    <source>
        <strain evidence="2 3">29_1</strain>
    </source>
</reference>
<dbReference type="GeneID" id="78230271"/>
<name>E7GE98_9FIRM</name>
<feature type="transmembrane region" description="Helical" evidence="1">
    <location>
        <begin position="362"/>
        <end position="381"/>
    </location>
</feature>
<dbReference type="Gene3D" id="1.20.1270.90">
    <property type="entry name" value="AF1782-like"/>
    <property type="match status" value="2"/>
</dbReference>